<keyword evidence="2" id="KW-0175">Coiled coil</keyword>
<feature type="compositionally biased region" description="Basic and acidic residues" evidence="3">
    <location>
        <begin position="36"/>
        <end position="45"/>
    </location>
</feature>
<evidence type="ECO:0000256" key="3">
    <source>
        <dbReference type="SAM" id="MobiDB-lite"/>
    </source>
</evidence>
<feature type="region of interest" description="Disordered" evidence="3">
    <location>
        <begin position="26"/>
        <end position="45"/>
    </location>
</feature>
<dbReference type="CDD" id="cd23158">
    <property type="entry name" value="Prefoldin_UXT"/>
    <property type="match status" value="1"/>
</dbReference>
<dbReference type="Pfam" id="PF02996">
    <property type="entry name" value="Prefoldin"/>
    <property type="match status" value="1"/>
</dbReference>
<comment type="similarity">
    <text evidence="1">Belongs to the UXT family.</text>
</comment>
<evidence type="ECO:0000256" key="1">
    <source>
        <dbReference type="ARBA" id="ARBA00007666"/>
    </source>
</evidence>
<dbReference type="GO" id="GO:0003714">
    <property type="term" value="F:transcription corepressor activity"/>
    <property type="evidence" value="ECO:0007669"/>
    <property type="project" value="InterPro"/>
</dbReference>
<dbReference type="PANTHER" id="PTHR13345">
    <property type="entry name" value="MEDIATOR OF RNA POLYMERASE II TRANSCRIPTION SUBUNIT 10"/>
    <property type="match status" value="1"/>
</dbReference>
<comment type="caution">
    <text evidence="4">The sequence shown here is derived from an EMBL/GenBank/DDBJ whole genome shotgun (WGS) entry which is preliminary data.</text>
</comment>
<dbReference type="STRING" id="69332.A0A388K4G4"/>
<dbReference type="FunFam" id="1.10.287.370:FF:000010">
    <property type="entry name" value="Protein UXT like"/>
    <property type="match status" value="1"/>
</dbReference>
<dbReference type="GO" id="GO:0009409">
    <property type="term" value="P:response to cold"/>
    <property type="evidence" value="ECO:0007669"/>
    <property type="project" value="UniProtKB-ARBA"/>
</dbReference>
<dbReference type="NCBIfam" id="TIGR00293">
    <property type="entry name" value="prefoldin subunit alpha"/>
    <property type="match status" value="1"/>
</dbReference>
<name>A0A388K4G4_CHABU</name>
<proteinExistence type="inferred from homology"/>
<dbReference type="GO" id="GO:0000122">
    <property type="term" value="P:negative regulation of transcription by RNA polymerase II"/>
    <property type="evidence" value="ECO:0007669"/>
    <property type="project" value="InterPro"/>
</dbReference>
<dbReference type="GO" id="GO:0016592">
    <property type="term" value="C:mediator complex"/>
    <property type="evidence" value="ECO:0007669"/>
    <property type="project" value="TreeGrafter"/>
</dbReference>
<dbReference type="EMBL" id="BFEA01000056">
    <property type="protein sequence ID" value="GBG64948.1"/>
    <property type="molecule type" value="Genomic_DNA"/>
</dbReference>
<dbReference type="InterPro" id="IPR004127">
    <property type="entry name" value="Prefoldin_subunit_alpha"/>
</dbReference>
<dbReference type="Gramene" id="GBG64948">
    <property type="protein sequence ID" value="GBG64948"/>
    <property type="gene ID" value="CBR_g48697"/>
</dbReference>
<dbReference type="OrthoDB" id="433124at2759"/>
<evidence type="ECO:0000313" key="4">
    <source>
        <dbReference type="EMBL" id="GBG64948.1"/>
    </source>
</evidence>
<evidence type="ECO:0000313" key="5">
    <source>
        <dbReference type="Proteomes" id="UP000265515"/>
    </source>
</evidence>
<dbReference type="SUPFAM" id="SSF46579">
    <property type="entry name" value="Prefoldin"/>
    <property type="match status" value="1"/>
</dbReference>
<dbReference type="PANTHER" id="PTHR13345:SF9">
    <property type="entry name" value="PROTEIN UXT"/>
    <property type="match status" value="1"/>
</dbReference>
<dbReference type="GO" id="GO:0045944">
    <property type="term" value="P:positive regulation of transcription by RNA polymerase II"/>
    <property type="evidence" value="ECO:0007669"/>
    <property type="project" value="TreeGrafter"/>
</dbReference>
<feature type="coiled-coil region" evidence="2">
    <location>
        <begin position="57"/>
        <end position="84"/>
    </location>
</feature>
<keyword evidence="5" id="KW-1185">Reference proteome</keyword>
<gene>
    <name evidence="4" type="ORF">CBR_g48697</name>
</gene>
<protein>
    <submittedName>
        <fullName evidence="4">Uncharacterized protein</fullName>
    </submittedName>
</protein>
<dbReference type="InterPro" id="IPR009053">
    <property type="entry name" value="Prefoldin"/>
</dbReference>
<reference evidence="4 5" key="1">
    <citation type="journal article" date="2018" name="Cell">
        <title>The Chara Genome: Secondary Complexity and Implications for Plant Terrestrialization.</title>
        <authorList>
            <person name="Nishiyama T."/>
            <person name="Sakayama H."/>
            <person name="Vries J.D."/>
            <person name="Buschmann H."/>
            <person name="Saint-Marcoux D."/>
            <person name="Ullrich K.K."/>
            <person name="Haas F.B."/>
            <person name="Vanderstraeten L."/>
            <person name="Becker D."/>
            <person name="Lang D."/>
            <person name="Vosolsobe S."/>
            <person name="Rombauts S."/>
            <person name="Wilhelmsson P.K.I."/>
            <person name="Janitza P."/>
            <person name="Kern R."/>
            <person name="Heyl A."/>
            <person name="Rumpler F."/>
            <person name="Villalobos L.I.A.C."/>
            <person name="Clay J.M."/>
            <person name="Skokan R."/>
            <person name="Toyoda A."/>
            <person name="Suzuki Y."/>
            <person name="Kagoshima H."/>
            <person name="Schijlen E."/>
            <person name="Tajeshwar N."/>
            <person name="Catarino B."/>
            <person name="Hetherington A.J."/>
            <person name="Saltykova A."/>
            <person name="Bonnot C."/>
            <person name="Breuninger H."/>
            <person name="Symeonidi A."/>
            <person name="Radhakrishnan G.V."/>
            <person name="Van Nieuwerburgh F."/>
            <person name="Deforce D."/>
            <person name="Chang C."/>
            <person name="Karol K.G."/>
            <person name="Hedrich R."/>
            <person name="Ulvskov P."/>
            <person name="Glockner G."/>
            <person name="Delwiche C.F."/>
            <person name="Petrasek J."/>
            <person name="Van de Peer Y."/>
            <person name="Friml J."/>
            <person name="Beilby M."/>
            <person name="Dolan L."/>
            <person name="Kohara Y."/>
            <person name="Sugano S."/>
            <person name="Fujiyama A."/>
            <person name="Delaux P.-M."/>
            <person name="Quint M."/>
            <person name="TheiBen G."/>
            <person name="Hagemann M."/>
            <person name="Harholt J."/>
            <person name="Dunand C."/>
            <person name="Zachgo S."/>
            <person name="Langdale J."/>
            <person name="Maumus F."/>
            <person name="Straeten D.V.D."/>
            <person name="Gould S.B."/>
            <person name="Rensing S.A."/>
        </authorList>
    </citation>
    <scope>NUCLEOTIDE SEQUENCE [LARGE SCALE GENOMIC DNA]</scope>
    <source>
        <strain evidence="4 5">S276</strain>
    </source>
</reference>
<dbReference type="OMA" id="HMPDGYK"/>
<dbReference type="GO" id="GO:0006457">
    <property type="term" value="P:protein folding"/>
    <property type="evidence" value="ECO:0007669"/>
    <property type="project" value="UniProtKB-ARBA"/>
</dbReference>
<dbReference type="InterPro" id="IPR003994">
    <property type="entry name" value="UXT"/>
</dbReference>
<organism evidence="4 5">
    <name type="scientific">Chara braunii</name>
    <name type="common">Braun's stonewort</name>
    <dbReference type="NCBI Taxonomy" id="69332"/>
    <lineage>
        <taxon>Eukaryota</taxon>
        <taxon>Viridiplantae</taxon>
        <taxon>Streptophyta</taxon>
        <taxon>Charophyceae</taxon>
        <taxon>Charales</taxon>
        <taxon>Characeae</taxon>
        <taxon>Chara</taxon>
    </lineage>
</organism>
<dbReference type="Proteomes" id="UP000265515">
    <property type="component" value="Unassembled WGS sequence"/>
</dbReference>
<sequence length="199" mass="22789">MTWQAFSDNVAAGECRHWDTGHRGAGRFAMARGKGPKAEDEGMSREQKIAKYEQFIEERLKTDLQHVMTERNKINEELKSYRDLEKSIRLLQVNDLTSMRSMVNLGSEVYAQAQIDDTSHLFVDIGLGFHVEFTLQEALNFIDLKQKSLTAKVDAYTSQIADIKSQIKLFCEGIRELMRLPFEDHSARKPKVGSFGDRD</sequence>
<evidence type="ECO:0000256" key="2">
    <source>
        <dbReference type="SAM" id="Coils"/>
    </source>
</evidence>
<accession>A0A388K4G4</accession>
<dbReference type="PRINTS" id="PR01502">
    <property type="entry name" value="UXTPROTEIN"/>
</dbReference>
<dbReference type="AlphaFoldDB" id="A0A388K4G4"/>
<dbReference type="Gene3D" id="1.10.287.370">
    <property type="match status" value="1"/>
</dbReference>